<dbReference type="Proteomes" id="UP001055072">
    <property type="component" value="Unassembled WGS sequence"/>
</dbReference>
<sequence>MTVPKARRSPLKPLPSRVPQAAPPPPAPSSVPSVPASPSKANVNGKKKRKKKGKGKSTAIDDEDVDEDMPELEPMHTILNGRTTSHTGLSPELESVHLSTTASLSASVAAAARLSPAEAAEAELLATADHLARSMELDSADGDMNNEYWASFPHNLRTFVRNTYSQLNAPGTEHDKTQAMYAIAQQLQSGAGFAPGAGGLSLTASATFKGVTRSATTRYPPGSFPTSMPFDPAIFTDPAFTRAMEQAAAANGLHVHHPISDRNSAQSPANVVLLDEYGSEDQDYPEEEYFSEDELDDIEDEEMHATATQFTLRYEDSATPDEDDADLPTANGRKKNKKKKKKKVGGNGNVGNNPNYNGQTPAVVPPVLAPAVTPPSAPVPVAAVPASNLPVSASHNRMPAPRPPPAANPPPSSRAAGKQPMNYNAPAPAANPPPPSRRAASKAPITSHAYPHNHAHHHPSPPSSISPAPHKPRPPANGTAQTPPAKNNKIWSTSTTEERERIKEFWLQLGEEERRNLVKVEKEAVLRKMKEQQKHSCMCAVCGRKRSVLSLLLLHIFAFSLTSSLFYVPDLQSAWSSLACALISCKSHDHFKILAVHQHFFWVEIGMQLRKSSSDTFYLAAPFPLHKARVRFQGA</sequence>
<accession>A0ACB8TZN6</accession>
<proteinExistence type="predicted"/>
<gene>
    <name evidence="1" type="ORF">BDY19DRAFT_954281</name>
</gene>
<protein>
    <submittedName>
        <fullName evidence="1">Salt tolerance down-regulator-domain-containing protein</fullName>
    </submittedName>
</protein>
<organism evidence="1 2">
    <name type="scientific">Irpex rosettiformis</name>
    <dbReference type="NCBI Taxonomy" id="378272"/>
    <lineage>
        <taxon>Eukaryota</taxon>
        <taxon>Fungi</taxon>
        <taxon>Dikarya</taxon>
        <taxon>Basidiomycota</taxon>
        <taxon>Agaricomycotina</taxon>
        <taxon>Agaricomycetes</taxon>
        <taxon>Polyporales</taxon>
        <taxon>Irpicaceae</taxon>
        <taxon>Irpex</taxon>
    </lineage>
</organism>
<keyword evidence="2" id="KW-1185">Reference proteome</keyword>
<reference evidence="1" key="1">
    <citation type="journal article" date="2021" name="Environ. Microbiol.">
        <title>Gene family expansions and transcriptome signatures uncover fungal adaptations to wood decay.</title>
        <authorList>
            <person name="Hage H."/>
            <person name="Miyauchi S."/>
            <person name="Viragh M."/>
            <person name="Drula E."/>
            <person name="Min B."/>
            <person name="Chaduli D."/>
            <person name="Navarro D."/>
            <person name="Favel A."/>
            <person name="Norest M."/>
            <person name="Lesage-Meessen L."/>
            <person name="Balint B."/>
            <person name="Merenyi Z."/>
            <person name="de Eugenio L."/>
            <person name="Morin E."/>
            <person name="Martinez A.T."/>
            <person name="Baldrian P."/>
            <person name="Stursova M."/>
            <person name="Martinez M.J."/>
            <person name="Novotny C."/>
            <person name="Magnuson J.K."/>
            <person name="Spatafora J.W."/>
            <person name="Maurice S."/>
            <person name="Pangilinan J."/>
            <person name="Andreopoulos W."/>
            <person name="LaButti K."/>
            <person name="Hundley H."/>
            <person name="Na H."/>
            <person name="Kuo A."/>
            <person name="Barry K."/>
            <person name="Lipzen A."/>
            <person name="Henrissat B."/>
            <person name="Riley R."/>
            <person name="Ahrendt S."/>
            <person name="Nagy L.G."/>
            <person name="Grigoriev I.V."/>
            <person name="Martin F."/>
            <person name="Rosso M.N."/>
        </authorList>
    </citation>
    <scope>NUCLEOTIDE SEQUENCE</scope>
    <source>
        <strain evidence="1">CBS 384.51</strain>
    </source>
</reference>
<comment type="caution">
    <text evidence="1">The sequence shown here is derived from an EMBL/GenBank/DDBJ whole genome shotgun (WGS) entry which is preliminary data.</text>
</comment>
<dbReference type="EMBL" id="MU274917">
    <property type="protein sequence ID" value="KAI0087552.1"/>
    <property type="molecule type" value="Genomic_DNA"/>
</dbReference>
<evidence type="ECO:0000313" key="2">
    <source>
        <dbReference type="Proteomes" id="UP001055072"/>
    </source>
</evidence>
<name>A0ACB8TZN6_9APHY</name>
<evidence type="ECO:0000313" key="1">
    <source>
        <dbReference type="EMBL" id="KAI0087552.1"/>
    </source>
</evidence>